<dbReference type="Gene3D" id="2.170.130.10">
    <property type="entry name" value="TonB-dependent receptor, plug domain"/>
    <property type="match status" value="1"/>
</dbReference>
<dbReference type="OrthoDB" id="679547at2"/>
<dbReference type="SUPFAM" id="SSF56935">
    <property type="entry name" value="Porins"/>
    <property type="match status" value="1"/>
</dbReference>
<organism evidence="2 3">
    <name type="scientific">Flaviaesturariibacter flavus</name>
    <dbReference type="NCBI Taxonomy" id="2502780"/>
    <lineage>
        <taxon>Bacteria</taxon>
        <taxon>Pseudomonadati</taxon>
        <taxon>Bacteroidota</taxon>
        <taxon>Chitinophagia</taxon>
        <taxon>Chitinophagales</taxon>
        <taxon>Chitinophagaceae</taxon>
        <taxon>Flaviaestuariibacter</taxon>
    </lineage>
</organism>
<protein>
    <recommendedName>
        <fullName evidence="4">TonB-dependent receptor plug domain-containing protein</fullName>
    </recommendedName>
</protein>
<reference evidence="2 3" key="1">
    <citation type="submission" date="2019-03" db="EMBL/GenBank/DDBJ databases">
        <authorList>
            <person name="Kim M.K.M."/>
        </authorList>
    </citation>
    <scope>NUCLEOTIDE SEQUENCE [LARGE SCALE GENOMIC DNA]</scope>
    <source>
        <strain evidence="2 3">17J68-12</strain>
    </source>
</reference>
<accession>A0A4R1B9K1</accession>
<evidence type="ECO:0000256" key="1">
    <source>
        <dbReference type="SAM" id="SignalP"/>
    </source>
</evidence>
<evidence type="ECO:0008006" key="4">
    <source>
        <dbReference type="Google" id="ProtNLM"/>
    </source>
</evidence>
<keyword evidence="1" id="KW-0732">Signal</keyword>
<dbReference type="AlphaFoldDB" id="A0A4R1B9K1"/>
<name>A0A4R1B9K1_9BACT</name>
<gene>
    <name evidence="2" type="ORF">EPD60_12325</name>
</gene>
<dbReference type="InterPro" id="IPR037066">
    <property type="entry name" value="Plug_dom_sf"/>
</dbReference>
<sequence length="146" mass="15691">MKQLLVLILLLAGAGPMAAQGLPQSRIEALEKTYKMALFRGVDGDLFDMESDPAARGAQAYTNILGWLPGRVAGLQVYYYRGIPYPYIRGYLANLYLDELRVDAATINSIPVSDIALVKVMKGPVVIAGGSPGGTIAIYTKRGEGE</sequence>
<dbReference type="RefSeq" id="WP_131449778.1">
    <property type="nucleotide sequence ID" value="NZ_SJZI01000044.1"/>
</dbReference>
<comment type="caution">
    <text evidence="2">The sequence shown here is derived from an EMBL/GenBank/DDBJ whole genome shotgun (WGS) entry which is preliminary data.</text>
</comment>
<keyword evidence="3" id="KW-1185">Reference proteome</keyword>
<evidence type="ECO:0000313" key="2">
    <source>
        <dbReference type="EMBL" id="TCJ13577.1"/>
    </source>
</evidence>
<feature type="chain" id="PRO_5020470448" description="TonB-dependent receptor plug domain-containing protein" evidence="1">
    <location>
        <begin position="20"/>
        <end position="146"/>
    </location>
</feature>
<dbReference type="EMBL" id="SJZI01000044">
    <property type="protein sequence ID" value="TCJ13577.1"/>
    <property type="molecule type" value="Genomic_DNA"/>
</dbReference>
<dbReference type="Proteomes" id="UP000295334">
    <property type="component" value="Unassembled WGS sequence"/>
</dbReference>
<feature type="signal peptide" evidence="1">
    <location>
        <begin position="1"/>
        <end position="19"/>
    </location>
</feature>
<evidence type="ECO:0000313" key="3">
    <source>
        <dbReference type="Proteomes" id="UP000295334"/>
    </source>
</evidence>
<proteinExistence type="predicted"/>